<evidence type="ECO:0000256" key="1">
    <source>
        <dbReference type="ARBA" id="ARBA00010948"/>
    </source>
</evidence>
<dbReference type="GO" id="GO:0005737">
    <property type="term" value="C:cytoplasm"/>
    <property type="evidence" value="ECO:0007669"/>
    <property type="project" value="TreeGrafter"/>
</dbReference>
<evidence type="ECO:0000259" key="3">
    <source>
        <dbReference type="Pfam" id="PF26103"/>
    </source>
</evidence>
<feature type="domain" description="Epg5-like central TPR repeats" evidence="3">
    <location>
        <begin position="890"/>
        <end position="1248"/>
    </location>
</feature>
<feature type="domain" description="Epg5-like TPR" evidence="4">
    <location>
        <begin position="539"/>
        <end position="644"/>
    </location>
</feature>
<dbReference type="InterPro" id="IPR058750">
    <property type="entry name" value="TPR_Epg5"/>
</dbReference>
<dbReference type="Pfam" id="PF26573">
    <property type="entry name" value="TPR_Epg5_2"/>
    <property type="match status" value="1"/>
</dbReference>
<protein>
    <submittedName>
        <fullName evidence="5">Uncharacterized protein</fullName>
    </submittedName>
</protein>
<evidence type="ECO:0000313" key="6">
    <source>
        <dbReference type="Proteomes" id="UP001177023"/>
    </source>
</evidence>
<name>A0AA36C9E7_9BILA</name>
<comment type="caution">
    <text evidence="5">The sequence shown here is derived from an EMBL/GenBank/DDBJ whole genome shotgun (WGS) entry which is preliminary data.</text>
</comment>
<dbReference type="InterPro" id="IPR051436">
    <property type="entry name" value="Autophagy-related_EPG5"/>
</dbReference>
<gene>
    <name evidence="5" type="ORF">MSPICULIGERA_LOCUS2608</name>
</gene>
<dbReference type="Pfam" id="PF26103">
    <property type="entry name" value="TPR_Epg5"/>
    <property type="match status" value="1"/>
</dbReference>
<sequence>MLNEEPVAFQGRCGDDREAKGYASYQKATLSGAKVADLKRLLSKNRSVLLNQRLNHEVEIRSLVLQIQWKVLAINNQFMGEHTLSLNSPPVYSVFLINSLAMITSVSTADPTKFIREVFQLCFCDETTAPLLYKVGGEALGQMIGRKPQLLDQLLATMDRMIDHMGSYAVDTLASCDLTSCRVSQAVLGSTIGKWLISRSPDHAANRLARRILASLNWGYGPDGSLWMDTGIHDMCAATVVKAHTAHCGKSNGMIAKSINKISKLVSKIPDYETHFNQFVWDILIKLKLTTQLTTVPCEQDLAAFFVYVTKHAIAKLDILLDKGVPMMNDLVNSGCTVASAVLLGRILLRFYPEANKLWCNESFVEMAERVLHSDQCSYAVQLVAGTSATPTPVVRILRAHILVVSQTIQDLPSFLGAWVKLLAAQKVYYWNSDQVSLQILGTIAQIAFQRDNEQFLGLRKTLFDIYAKLQNTAKEQSKGFLGFLSGEPPPTQLILPASYPVSPWATYLLLLVEQDSFPTYYTYLWEALAKKDKVPVDQACKILPLFVQQLATFLFSRRPSLGKTHVFASRLSNSTISAATFSTCRRKLDILSHPKGFYKAVAGWMGSNKDLNAPNVNFSNFDLDYLLQLILSGDKSAWMDFLDLSTIHQAAQEEMKLYNVVCHEERKGAVQNGWTGPSDRDRVIRAVTFPTIPTHPGLPPAPRLDLQMMDQNVVMSLFQPILRNVNKLSDSFVTIADELETTDQKYCELISRLYVGVARSITVMVQCGTRCQRPNQATVQVTATEFSTHCDAEMTQNRERRGTSIASAQASLLDTAATQTASMEFIALQVASSASFMEGLQRNRIQAVGRSLFYLVTSSITNEAMLFPAATASFESVLQVLGQQFVRMRPEEQFQVMRLVLDGFVLSGPLVEAFTPACLSAQELSECYSRLSEKVGNLEQSQSAFKLLQRLEIDQTAATLPAQHFASLIPLAFNNVASQPDPNSDLHKLCLQHLVTFIFHKFPLNFVYGLDTSLGGCSTGSAPTHLFEVIADRLDAEHWEQPKGEFVVNGSMSLECCVVLTRRLAEARVLLGANFFSVWSRYINPVTRLAQLFLNTAVRETFDGSIPESILIKSLVDAFSRIVALFSPLLAPPSPSVPPFSQSHLAEANMCVERMVQHINALPYNACLAPGQQNTQALTWQFFCEKLSKITHGTGPYFSVLETNLMRIHWPSFWPTLRALTAMNEVLSSRSPDCFHLVTQVFVRVPWMDVLSQNVPPEIQPQYLATLLYVITRIVAKPANYTKVRASLCEILKQLTPRPEWKTISPEDCEAISRLVSESLPADCLSNSTDVLSVYLPLWRKICLFSVQEKNISNEVLGKQRAFVRSELRLMLRGNEQAVLVHYNNLIADCDAIAKAHRPSDRKPFSTVSRELSAIWTEIPDVKTGETLVNGLTAYLAANPTSPLTLQVPSTIIDSLSIDQLTTALKVMEKAIQAYFKRTDACWADLLEWCMFPAKQIPSIFHYLLTVPNSDNKVQPLLLTLRALLDHGVHADDRFHAVLVYLDRLKPKYVDDEATVLVLLHRVLQWLCPLVARGASTITEPVQLLQRWLSKAKIEEKQGLFSGIITAKRNQYSHKFCTLVAVFELFVQHQAANANHPLRVAPNEPIMNSRIGALRELAGQKQNQPLTSMFNLCTVYFSSSDYTFKDGSQLLDKLMRECYREKYIQE</sequence>
<reference evidence="5" key="1">
    <citation type="submission" date="2023-06" db="EMBL/GenBank/DDBJ databases">
        <authorList>
            <person name="Delattre M."/>
        </authorList>
    </citation>
    <scope>NUCLEOTIDE SEQUENCE</scope>
    <source>
        <strain evidence="5">AF72</strain>
    </source>
</reference>
<dbReference type="EMBL" id="CATQJA010000753">
    <property type="protein sequence ID" value="CAJ0563906.1"/>
    <property type="molecule type" value="Genomic_DNA"/>
</dbReference>
<keyword evidence="6" id="KW-1185">Reference proteome</keyword>
<dbReference type="PANTHER" id="PTHR31139">
    <property type="entry name" value="ECTOPIC P GRANULES PROTEIN 5 HOMOLOG"/>
    <property type="match status" value="1"/>
</dbReference>
<dbReference type="Proteomes" id="UP001177023">
    <property type="component" value="Unassembled WGS sequence"/>
</dbReference>
<dbReference type="InterPro" id="IPR059030">
    <property type="entry name" value="TPR_Epg5_mid"/>
</dbReference>
<comment type="similarity">
    <text evidence="1">Belongs to the EPG5 family.</text>
</comment>
<keyword evidence="2" id="KW-0072">Autophagy</keyword>
<accession>A0AA36C9E7</accession>
<organism evidence="5 6">
    <name type="scientific">Mesorhabditis spiculigera</name>
    <dbReference type="NCBI Taxonomy" id="96644"/>
    <lineage>
        <taxon>Eukaryota</taxon>
        <taxon>Metazoa</taxon>
        <taxon>Ecdysozoa</taxon>
        <taxon>Nematoda</taxon>
        <taxon>Chromadorea</taxon>
        <taxon>Rhabditida</taxon>
        <taxon>Rhabditina</taxon>
        <taxon>Rhabditomorpha</taxon>
        <taxon>Rhabditoidea</taxon>
        <taxon>Rhabditidae</taxon>
        <taxon>Mesorhabditinae</taxon>
        <taxon>Mesorhabditis</taxon>
    </lineage>
</organism>
<evidence type="ECO:0000256" key="2">
    <source>
        <dbReference type="ARBA" id="ARBA00023006"/>
    </source>
</evidence>
<dbReference type="GO" id="GO:0097352">
    <property type="term" value="P:autophagosome maturation"/>
    <property type="evidence" value="ECO:0007669"/>
    <property type="project" value="TreeGrafter"/>
</dbReference>
<feature type="non-terminal residue" evidence="5">
    <location>
        <position position="1"/>
    </location>
</feature>
<evidence type="ECO:0000259" key="4">
    <source>
        <dbReference type="Pfam" id="PF26573"/>
    </source>
</evidence>
<proteinExistence type="inferred from homology"/>
<dbReference type="PANTHER" id="PTHR31139:SF4">
    <property type="entry name" value="ECTOPIC P GRANULES PROTEIN 5 HOMOLOG"/>
    <property type="match status" value="1"/>
</dbReference>
<evidence type="ECO:0000313" key="5">
    <source>
        <dbReference type="EMBL" id="CAJ0563906.1"/>
    </source>
</evidence>